<dbReference type="InterPro" id="IPR027417">
    <property type="entry name" value="P-loop_NTPase"/>
</dbReference>
<dbReference type="EMBL" id="BK059120">
    <property type="protein sequence ID" value="DAE32277.1"/>
    <property type="molecule type" value="Genomic_DNA"/>
</dbReference>
<organism evidence="1">
    <name type="scientific">virus sp. ctviY17</name>
    <dbReference type="NCBI Taxonomy" id="2825828"/>
    <lineage>
        <taxon>Viruses</taxon>
    </lineage>
</organism>
<accession>A0A8S5RMH8</accession>
<reference evidence="1" key="1">
    <citation type="journal article" date="2021" name="Proc. Natl. Acad. Sci. U.S.A.">
        <title>A Catalog of Tens of Thousands of Viruses from Human Metagenomes Reveals Hidden Associations with Chronic Diseases.</title>
        <authorList>
            <person name="Tisza M.J."/>
            <person name="Buck C.B."/>
        </authorList>
    </citation>
    <scope>NUCLEOTIDE SEQUENCE</scope>
    <source>
        <strain evidence="1">CtviY17</strain>
    </source>
</reference>
<dbReference type="SUPFAM" id="SSF52540">
    <property type="entry name" value="P-loop containing nucleoside triphosphate hydrolases"/>
    <property type="match status" value="1"/>
</dbReference>
<evidence type="ECO:0000313" key="1">
    <source>
        <dbReference type="EMBL" id="DAE32277.1"/>
    </source>
</evidence>
<keyword evidence="1" id="KW-0808">Transferase</keyword>
<keyword evidence="1" id="KW-0418">Kinase</keyword>
<proteinExistence type="predicted"/>
<sequence>MVGDKSNVLIALVGRSGAGKSVSAKYLEDIYGLKYLRSYTTREKRADKLDDHTYVNLAQYSRITGKVAENHYTGNWYCATESQCDDADVYVVDVPGLKQLKENYHKKHILALCIDTPSSTRIQRMKDRGDTSDAIDERMKKDESAFEEAYDLCDAVINNEGSLSMTCLNIMAELERFKRQIRDTEGATTKEVDQNN</sequence>
<dbReference type="GO" id="GO:0016301">
    <property type="term" value="F:kinase activity"/>
    <property type="evidence" value="ECO:0007669"/>
    <property type="project" value="UniProtKB-KW"/>
</dbReference>
<protein>
    <submittedName>
        <fullName evidence="1">Guanylate kinase</fullName>
    </submittedName>
</protein>
<dbReference type="Gene3D" id="3.40.50.300">
    <property type="entry name" value="P-loop containing nucleotide triphosphate hydrolases"/>
    <property type="match status" value="1"/>
</dbReference>
<name>A0A8S5RMH8_9VIRU</name>